<gene>
    <name evidence="3" type="ORF">G5575_09660</name>
</gene>
<organism evidence="3 4">
    <name type="scientific">Devosia aurantiaca</name>
    <dbReference type="NCBI Taxonomy" id="2714858"/>
    <lineage>
        <taxon>Bacteria</taxon>
        <taxon>Pseudomonadati</taxon>
        <taxon>Pseudomonadota</taxon>
        <taxon>Alphaproteobacteria</taxon>
        <taxon>Hyphomicrobiales</taxon>
        <taxon>Devosiaceae</taxon>
        <taxon>Devosia</taxon>
    </lineage>
</organism>
<feature type="domain" description="FAD dependent oxidoreductase" evidence="2">
    <location>
        <begin position="9"/>
        <end position="39"/>
    </location>
</feature>
<accession>A0A6M1SRR5</accession>
<name>A0A6M1SRR5_9HYPH</name>
<dbReference type="SUPFAM" id="SSF51905">
    <property type="entry name" value="FAD/NAD(P)-binding domain"/>
    <property type="match status" value="1"/>
</dbReference>
<sequence>MPAEGRSFIIAGAGISGLTLALALAKWGATVVVLEKARRCKSLVPASRSVPTRGSCSVNSDSMNR</sequence>
<evidence type="ECO:0000256" key="1">
    <source>
        <dbReference type="ARBA" id="ARBA00023002"/>
    </source>
</evidence>
<dbReference type="EMBL" id="JAALFG010000002">
    <property type="protein sequence ID" value="NGP17885.1"/>
    <property type="molecule type" value="Genomic_DNA"/>
</dbReference>
<dbReference type="GO" id="GO:0016491">
    <property type="term" value="F:oxidoreductase activity"/>
    <property type="evidence" value="ECO:0007669"/>
    <property type="project" value="UniProtKB-KW"/>
</dbReference>
<dbReference type="Gene3D" id="3.50.50.60">
    <property type="entry name" value="FAD/NAD(P)-binding domain"/>
    <property type="match status" value="1"/>
</dbReference>
<reference evidence="3 4" key="1">
    <citation type="submission" date="2020-02" db="EMBL/GenBank/DDBJ databases">
        <authorList>
            <person name="Khan S.A."/>
            <person name="Jeon C.O."/>
            <person name="Chun B.H."/>
        </authorList>
    </citation>
    <scope>NUCLEOTIDE SEQUENCE [LARGE SCALE GENOMIC DNA]</scope>
    <source>
        <strain evidence="3 4">H239</strain>
    </source>
</reference>
<protein>
    <submittedName>
        <fullName evidence="3">NAD(P)-binding protein</fullName>
    </submittedName>
</protein>
<evidence type="ECO:0000313" key="3">
    <source>
        <dbReference type="EMBL" id="NGP17885.1"/>
    </source>
</evidence>
<dbReference type="RefSeq" id="WP_164534133.1">
    <property type="nucleotide sequence ID" value="NZ_JAALFG010000002.1"/>
</dbReference>
<comment type="caution">
    <text evidence="3">The sequence shown here is derived from an EMBL/GenBank/DDBJ whole genome shotgun (WGS) entry which is preliminary data.</text>
</comment>
<dbReference type="InterPro" id="IPR006076">
    <property type="entry name" value="FAD-dep_OxRdtase"/>
</dbReference>
<evidence type="ECO:0000259" key="2">
    <source>
        <dbReference type="Pfam" id="PF01266"/>
    </source>
</evidence>
<dbReference type="Pfam" id="PF01266">
    <property type="entry name" value="DAO"/>
    <property type="match status" value="1"/>
</dbReference>
<evidence type="ECO:0000313" key="4">
    <source>
        <dbReference type="Proteomes" id="UP000474802"/>
    </source>
</evidence>
<dbReference type="Proteomes" id="UP000474802">
    <property type="component" value="Unassembled WGS sequence"/>
</dbReference>
<dbReference type="AlphaFoldDB" id="A0A6M1SRR5"/>
<keyword evidence="1" id="KW-0560">Oxidoreductase</keyword>
<proteinExistence type="predicted"/>
<dbReference type="InterPro" id="IPR036188">
    <property type="entry name" value="FAD/NAD-bd_sf"/>
</dbReference>
<reference evidence="3 4" key="2">
    <citation type="submission" date="2020-03" db="EMBL/GenBank/DDBJ databases">
        <title>Devosia chinhatensis sp. nov., isolated from a hexachlorocyclohexane (HCH) dump site in India.</title>
        <authorList>
            <person name="Kumar M."/>
            <person name="Lal R."/>
        </authorList>
    </citation>
    <scope>NUCLEOTIDE SEQUENCE [LARGE SCALE GENOMIC DNA]</scope>
    <source>
        <strain evidence="3 4">H239</strain>
    </source>
</reference>
<keyword evidence="4" id="KW-1185">Reference proteome</keyword>